<organism evidence="1 2">
    <name type="scientific">Glossina austeni</name>
    <name type="common">Savannah tsetse fly</name>
    <dbReference type="NCBI Taxonomy" id="7395"/>
    <lineage>
        <taxon>Eukaryota</taxon>
        <taxon>Metazoa</taxon>
        <taxon>Ecdysozoa</taxon>
        <taxon>Arthropoda</taxon>
        <taxon>Hexapoda</taxon>
        <taxon>Insecta</taxon>
        <taxon>Pterygota</taxon>
        <taxon>Neoptera</taxon>
        <taxon>Endopterygota</taxon>
        <taxon>Diptera</taxon>
        <taxon>Brachycera</taxon>
        <taxon>Muscomorpha</taxon>
        <taxon>Hippoboscoidea</taxon>
        <taxon>Glossinidae</taxon>
        <taxon>Glossina</taxon>
    </lineage>
</organism>
<keyword evidence="2" id="KW-1185">Reference proteome</keyword>
<name>A0A1A9V0V3_GLOAU</name>
<evidence type="ECO:0000313" key="2">
    <source>
        <dbReference type="Proteomes" id="UP000078200"/>
    </source>
</evidence>
<protein>
    <submittedName>
        <fullName evidence="1">Uncharacterized protein</fullName>
    </submittedName>
</protein>
<evidence type="ECO:0000313" key="1">
    <source>
        <dbReference type="EnsemblMetazoa" id="GAUT022150-PA"/>
    </source>
</evidence>
<dbReference type="EnsemblMetazoa" id="GAUT022150-RA">
    <property type="protein sequence ID" value="GAUT022150-PA"/>
    <property type="gene ID" value="GAUT022150"/>
</dbReference>
<dbReference type="Proteomes" id="UP000078200">
    <property type="component" value="Unassembled WGS sequence"/>
</dbReference>
<dbReference type="InterPro" id="IPR009882">
    <property type="entry name" value="Gypsy"/>
</dbReference>
<dbReference type="STRING" id="7395.A0A1A9V0V3"/>
<reference evidence="1" key="1">
    <citation type="submission" date="2020-05" db="UniProtKB">
        <authorList>
            <consortium name="EnsemblMetazoa"/>
        </authorList>
    </citation>
    <scope>IDENTIFICATION</scope>
    <source>
        <strain evidence="1">TTRI</strain>
    </source>
</reference>
<dbReference type="VEuPathDB" id="VectorBase:GAUT022150"/>
<sequence>MLSAVTLRQLLNKFLDEHVWNTSNVCYVHKVLQHPIQQQPICNIVNSQHFPIIEEISPGVILLNGFSGILKVGTELQLLNGTFLVSFHNVSIRVNGKAYTSKEIPTYKALPSILQLMPEEKERKRLVFLHMLD</sequence>
<proteinExistence type="predicted"/>
<dbReference type="Pfam" id="PF07253">
    <property type="entry name" value="Gypsy"/>
    <property type="match status" value="1"/>
</dbReference>
<dbReference type="AlphaFoldDB" id="A0A1A9V0V3"/>
<accession>A0A1A9V0V3</accession>